<evidence type="ECO:0000259" key="1">
    <source>
        <dbReference type="Pfam" id="PF14681"/>
    </source>
</evidence>
<dbReference type="Pfam" id="PF14681">
    <property type="entry name" value="UPRTase"/>
    <property type="match status" value="1"/>
</dbReference>
<dbReference type="SUPFAM" id="SSF53271">
    <property type="entry name" value="PRTase-like"/>
    <property type="match status" value="1"/>
</dbReference>
<protein>
    <recommendedName>
        <fullName evidence="1">Phosphoribosyltransferase domain-containing protein</fullName>
    </recommendedName>
</protein>
<dbReference type="Proteomes" id="UP000256970">
    <property type="component" value="Unassembled WGS sequence"/>
</dbReference>
<dbReference type="InterPro" id="IPR029057">
    <property type="entry name" value="PRTase-like"/>
</dbReference>
<accession>A0A383W3E2</accession>
<organism evidence="2 3">
    <name type="scientific">Tetradesmus obliquus</name>
    <name type="common">Green alga</name>
    <name type="synonym">Acutodesmus obliquus</name>
    <dbReference type="NCBI Taxonomy" id="3088"/>
    <lineage>
        <taxon>Eukaryota</taxon>
        <taxon>Viridiplantae</taxon>
        <taxon>Chlorophyta</taxon>
        <taxon>core chlorophytes</taxon>
        <taxon>Chlorophyceae</taxon>
        <taxon>CS clade</taxon>
        <taxon>Sphaeropleales</taxon>
        <taxon>Scenedesmaceae</taxon>
        <taxon>Tetradesmus</taxon>
    </lineage>
</organism>
<proteinExistence type="predicted"/>
<sequence length="129" mass="13265">MPQVLLNRGVEEEKIILPYVEMAACSNTSPPAAAAAAAAAATAAAAAAAGAAEPRRGGGEDLPAVLLNRGVEEEKIFLLSIIAAPEGISRVCGRFPAVRVVTSEIDSCVDDKFAVVPGCGEFGDRYFCD</sequence>
<dbReference type="STRING" id="3088.A0A383W3E2"/>
<evidence type="ECO:0000313" key="3">
    <source>
        <dbReference type="Proteomes" id="UP000256970"/>
    </source>
</evidence>
<dbReference type="InterPro" id="IPR000836">
    <property type="entry name" value="PRTase_dom"/>
</dbReference>
<dbReference type="Gene3D" id="3.40.50.2020">
    <property type="match status" value="1"/>
</dbReference>
<dbReference type="AlphaFoldDB" id="A0A383W3E2"/>
<name>A0A383W3E2_TETOB</name>
<dbReference type="EMBL" id="FNXT01001064">
    <property type="protein sequence ID" value="SZX71659.1"/>
    <property type="molecule type" value="Genomic_DNA"/>
</dbReference>
<evidence type="ECO:0000313" key="2">
    <source>
        <dbReference type="EMBL" id="SZX71659.1"/>
    </source>
</evidence>
<gene>
    <name evidence="2" type="ORF">BQ4739_LOCUS11787</name>
</gene>
<reference evidence="2 3" key="1">
    <citation type="submission" date="2016-10" db="EMBL/GenBank/DDBJ databases">
        <authorList>
            <person name="Cai Z."/>
        </authorList>
    </citation>
    <scope>NUCLEOTIDE SEQUENCE [LARGE SCALE GENOMIC DNA]</scope>
</reference>
<feature type="domain" description="Phosphoribosyltransferase" evidence="1">
    <location>
        <begin position="65"/>
        <end position="127"/>
    </location>
</feature>
<keyword evidence="3" id="KW-1185">Reference proteome</keyword>